<dbReference type="Pfam" id="PF13899">
    <property type="entry name" value="Thioredoxin_7"/>
    <property type="match status" value="1"/>
</dbReference>
<dbReference type="Proteomes" id="UP000321938">
    <property type="component" value="Unassembled WGS sequence"/>
</dbReference>
<dbReference type="InterPro" id="IPR013766">
    <property type="entry name" value="Thioredoxin_domain"/>
</dbReference>
<evidence type="ECO:0000313" key="4">
    <source>
        <dbReference type="EMBL" id="TXE15660.1"/>
    </source>
</evidence>
<reference evidence="4 5" key="1">
    <citation type="submission" date="2019-08" db="EMBL/GenBank/DDBJ databases">
        <title>Genome of Psychroserpens burtonensis ACAM 167.</title>
        <authorList>
            <person name="Bowman J.P."/>
        </authorList>
    </citation>
    <scope>NUCLEOTIDE SEQUENCE [LARGE SCALE GENOMIC DNA]</scope>
    <source>
        <strain evidence="4 5">ACAM 167</strain>
    </source>
</reference>
<name>A0A5C7BCJ0_9FLAO</name>
<protein>
    <submittedName>
        <fullName evidence="4">Thioredoxin family protein</fullName>
    </submittedName>
</protein>
<dbReference type="RefSeq" id="WP_028871323.1">
    <property type="nucleotide sequence ID" value="NZ_VOSB01000027.1"/>
</dbReference>
<dbReference type="InterPro" id="IPR036249">
    <property type="entry name" value="Thioredoxin-like_sf"/>
</dbReference>
<accession>A0A5C7BCJ0</accession>
<dbReference type="OrthoDB" id="981626at2"/>
<dbReference type="STRING" id="1123037.GCA_000425305_01329"/>
<dbReference type="EMBL" id="VOSB01000027">
    <property type="protein sequence ID" value="TXE15660.1"/>
    <property type="molecule type" value="Genomic_DNA"/>
</dbReference>
<evidence type="ECO:0000259" key="3">
    <source>
        <dbReference type="PROSITE" id="PS51352"/>
    </source>
</evidence>
<evidence type="ECO:0000256" key="1">
    <source>
        <dbReference type="ARBA" id="ARBA00022729"/>
    </source>
</evidence>
<sequence>MKKMICIVLLFFGTHTIVNAQSWLTDFEKAKSSAKVTSKKIVLVFQGSDWCAPCIKLDKEIWDTEVFKAYSKDHFVMLKADFPKRSKNALTKEQQEHNDKLAEAYNKNGYFPYVVVLDENGKVLGSTGYKKSSPSEYIKILESFKS</sequence>
<dbReference type="PANTHER" id="PTHR15337">
    <property type="entry name" value="ANTERIOR GRADIENT PROTEIN-RELATED"/>
    <property type="match status" value="1"/>
</dbReference>
<dbReference type="AlphaFoldDB" id="A0A5C7BCJ0"/>
<dbReference type="PROSITE" id="PS51352">
    <property type="entry name" value="THIOREDOXIN_2"/>
    <property type="match status" value="1"/>
</dbReference>
<comment type="caution">
    <text evidence="4">The sequence shown here is derived from an EMBL/GenBank/DDBJ whole genome shotgun (WGS) entry which is preliminary data.</text>
</comment>
<keyword evidence="1 2" id="KW-0732">Signal</keyword>
<feature type="domain" description="Thioredoxin" evidence="3">
    <location>
        <begin position="18"/>
        <end position="146"/>
    </location>
</feature>
<evidence type="ECO:0000313" key="5">
    <source>
        <dbReference type="Proteomes" id="UP000321938"/>
    </source>
</evidence>
<feature type="signal peptide" evidence="2">
    <location>
        <begin position="1"/>
        <end position="20"/>
    </location>
</feature>
<gene>
    <name evidence="4" type="ORF">ES692_15850</name>
</gene>
<proteinExistence type="predicted"/>
<dbReference type="Gene3D" id="3.40.30.10">
    <property type="entry name" value="Glutaredoxin"/>
    <property type="match status" value="1"/>
</dbReference>
<evidence type="ECO:0000256" key="2">
    <source>
        <dbReference type="SAM" id="SignalP"/>
    </source>
</evidence>
<dbReference type="PANTHER" id="PTHR15337:SF11">
    <property type="entry name" value="THIOREDOXIN DOMAIN-CONTAINING PROTEIN"/>
    <property type="match status" value="1"/>
</dbReference>
<keyword evidence="5" id="KW-1185">Reference proteome</keyword>
<feature type="chain" id="PRO_5022883329" evidence="2">
    <location>
        <begin position="21"/>
        <end position="146"/>
    </location>
</feature>
<dbReference type="InterPro" id="IPR051099">
    <property type="entry name" value="AGR/TXD"/>
</dbReference>
<dbReference type="SUPFAM" id="SSF52833">
    <property type="entry name" value="Thioredoxin-like"/>
    <property type="match status" value="1"/>
</dbReference>
<organism evidence="4 5">
    <name type="scientific">Psychroserpens burtonensis</name>
    <dbReference type="NCBI Taxonomy" id="49278"/>
    <lineage>
        <taxon>Bacteria</taxon>
        <taxon>Pseudomonadati</taxon>
        <taxon>Bacteroidota</taxon>
        <taxon>Flavobacteriia</taxon>
        <taxon>Flavobacteriales</taxon>
        <taxon>Flavobacteriaceae</taxon>
        <taxon>Psychroserpens</taxon>
    </lineage>
</organism>